<reference evidence="1 2" key="1">
    <citation type="submission" date="2019-03" db="EMBL/GenBank/DDBJ databases">
        <title>Genomic Encyclopedia of Type Strains, Phase IV (KMG-IV): sequencing the most valuable type-strain genomes for metagenomic binning, comparative biology and taxonomic classification.</title>
        <authorList>
            <person name="Goeker M."/>
        </authorList>
    </citation>
    <scope>NUCLEOTIDE SEQUENCE [LARGE SCALE GENOMIC DNA]</scope>
    <source>
        <strain evidence="1 2">DSM 46770</strain>
    </source>
</reference>
<dbReference type="SUPFAM" id="SSF56784">
    <property type="entry name" value="HAD-like"/>
    <property type="match status" value="1"/>
</dbReference>
<dbReference type="RefSeq" id="WP_133743322.1">
    <property type="nucleotide sequence ID" value="NZ_SNYN01000028.1"/>
</dbReference>
<dbReference type="InterPro" id="IPR006439">
    <property type="entry name" value="HAD-SF_hydro_IA"/>
</dbReference>
<accession>A0A4R6URC9</accession>
<dbReference type="EMBL" id="SNYN01000028">
    <property type="protein sequence ID" value="TDQ45844.1"/>
    <property type="molecule type" value="Genomic_DNA"/>
</dbReference>
<keyword evidence="1" id="KW-0378">Hydrolase</keyword>
<dbReference type="GO" id="GO:0016787">
    <property type="term" value="F:hydrolase activity"/>
    <property type="evidence" value="ECO:0007669"/>
    <property type="project" value="UniProtKB-KW"/>
</dbReference>
<evidence type="ECO:0000313" key="1">
    <source>
        <dbReference type="EMBL" id="TDQ45844.1"/>
    </source>
</evidence>
<dbReference type="AlphaFoldDB" id="A0A4R6URC9"/>
<evidence type="ECO:0000313" key="2">
    <source>
        <dbReference type="Proteomes" id="UP000295281"/>
    </source>
</evidence>
<dbReference type="Gene3D" id="3.40.50.1000">
    <property type="entry name" value="HAD superfamily/HAD-like"/>
    <property type="match status" value="1"/>
</dbReference>
<dbReference type="InterPro" id="IPR023198">
    <property type="entry name" value="PGP-like_dom2"/>
</dbReference>
<dbReference type="PANTHER" id="PTHR18901:SF38">
    <property type="entry name" value="PSEUDOURIDINE-5'-PHOSPHATASE"/>
    <property type="match status" value="1"/>
</dbReference>
<dbReference type="SFLD" id="SFLDG01135">
    <property type="entry name" value="C1.5.6:_HAD__Beta-PGM__Phospha"/>
    <property type="match status" value="1"/>
</dbReference>
<protein>
    <submittedName>
        <fullName evidence="1">HAD superfamily hydrolase (TIGR01509 family)</fullName>
    </submittedName>
</protein>
<dbReference type="InterPro" id="IPR036412">
    <property type="entry name" value="HAD-like_sf"/>
</dbReference>
<proteinExistence type="predicted"/>
<dbReference type="PANTHER" id="PTHR18901">
    <property type="entry name" value="2-DEOXYGLUCOSE-6-PHOSPHATE PHOSPHATASE 2"/>
    <property type="match status" value="1"/>
</dbReference>
<comment type="caution">
    <text evidence="1">The sequence shown here is derived from an EMBL/GenBank/DDBJ whole genome shotgun (WGS) entry which is preliminary data.</text>
</comment>
<dbReference type="CDD" id="cd07505">
    <property type="entry name" value="HAD_BPGM-like"/>
    <property type="match status" value="1"/>
</dbReference>
<dbReference type="SFLD" id="SFLDS00003">
    <property type="entry name" value="Haloacid_Dehalogenase"/>
    <property type="match status" value="1"/>
</dbReference>
<keyword evidence="2" id="KW-1185">Reference proteome</keyword>
<dbReference type="Pfam" id="PF00702">
    <property type="entry name" value="Hydrolase"/>
    <property type="match status" value="1"/>
</dbReference>
<dbReference type="NCBIfam" id="TIGR01509">
    <property type="entry name" value="HAD-SF-IA-v3"/>
    <property type="match status" value="1"/>
</dbReference>
<organism evidence="1 2">
    <name type="scientific">Actinorugispora endophytica</name>
    <dbReference type="NCBI Taxonomy" id="1605990"/>
    <lineage>
        <taxon>Bacteria</taxon>
        <taxon>Bacillati</taxon>
        <taxon>Actinomycetota</taxon>
        <taxon>Actinomycetes</taxon>
        <taxon>Streptosporangiales</taxon>
        <taxon>Nocardiopsidaceae</taxon>
        <taxon>Actinorugispora</taxon>
    </lineage>
</organism>
<dbReference type="OrthoDB" id="9812856at2"/>
<dbReference type="InterPro" id="IPR023214">
    <property type="entry name" value="HAD_sf"/>
</dbReference>
<dbReference type="PRINTS" id="PR00413">
    <property type="entry name" value="HADHALOGNASE"/>
</dbReference>
<name>A0A4R6URC9_9ACTN</name>
<dbReference type="SFLD" id="SFLDG01129">
    <property type="entry name" value="C1.5:_HAD__Beta-PGM__Phosphata"/>
    <property type="match status" value="1"/>
</dbReference>
<dbReference type="Proteomes" id="UP000295281">
    <property type="component" value="Unassembled WGS sequence"/>
</dbReference>
<gene>
    <name evidence="1" type="ORF">EV190_1281</name>
</gene>
<sequence>MTSENLQAVLFDMDGTLIDTEQMWAGSEAEVMAELGGVWSAADQMRCLGGAAPMVAAYMIERTGVGATVDEVIAMLYAAIARRLEQGAPVRPGAKELLTGVEAAGIPMALVTSTNRPLIPLSLAGIGEHYFTVSVAGDEVAYNKPHPEPYLKAARMLGVDPGRCAAVEDSPTGVASAQAAGCVVIAVPHVASIPEAERRHVIGSLEDIDAAWLRRAVPAR</sequence>
<dbReference type="Gene3D" id="1.10.150.240">
    <property type="entry name" value="Putative phosphatase, domain 2"/>
    <property type="match status" value="1"/>
</dbReference>